<comment type="similarity">
    <text evidence="2 3">Belongs to the peptidase M14 family.</text>
</comment>
<evidence type="ECO:0000313" key="9">
    <source>
        <dbReference type="EMBL" id="OQS00397.1"/>
    </source>
</evidence>
<evidence type="ECO:0000259" key="7">
    <source>
        <dbReference type="PROSITE" id="PS51762"/>
    </source>
</evidence>
<dbReference type="GO" id="GO:0006508">
    <property type="term" value="P:proteolysis"/>
    <property type="evidence" value="ECO:0007669"/>
    <property type="project" value="InterPro"/>
</dbReference>
<protein>
    <submittedName>
        <fullName evidence="9">Uncharacterized protein</fullName>
    </submittedName>
</protein>
<dbReference type="GO" id="GO:0005615">
    <property type="term" value="C:extracellular space"/>
    <property type="evidence" value="ECO:0007669"/>
    <property type="project" value="TreeGrafter"/>
</dbReference>
<dbReference type="Pfam" id="PF00246">
    <property type="entry name" value="Peptidase_M14"/>
    <property type="match status" value="1"/>
</dbReference>
<dbReference type="PANTHER" id="PTHR11705:SF119">
    <property type="entry name" value="OS02G0119300 PROTEIN"/>
    <property type="match status" value="1"/>
</dbReference>
<evidence type="ECO:0000256" key="4">
    <source>
        <dbReference type="SAM" id="MobiDB-lite"/>
    </source>
</evidence>
<evidence type="ECO:0000313" key="10">
    <source>
        <dbReference type="Proteomes" id="UP000243579"/>
    </source>
</evidence>
<dbReference type="GO" id="GO:0005975">
    <property type="term" value="P:carbohydrate metabolic process"/>
    <property type="evidence" value="ECO:0007669"/>
    <property type="project" value="InterPro"/>
</dbReference>
<dbReference type="CDD" id="cd03859">
    <property type="entry name" value="M14_CPT"/>
    <property type="match status" value="1"/>
</dbReference>
<name>A0A1V9ZQY9_ACHHY</name>
<organism evidence="9 10">
    <name type="scientific">Achlya hypogyna</name>
    <name type="common">Oomycete</name>
    <name type="synonym">Protoachlya hypogyna</name>
    <dbReference type="NCBI Taxonomy" id="1202772"/>
    <lineage>
        <taxon>Eukaryota</taxon>
        <taxon>Sar</taxon>
        <taxon>Stramenopiles</taxon>
        <taxon>Oomycota</taxon>
        <taxon>Saprolegniomycetes</taxon>
        <taxon>Saprolegniales</taxon>
        <taxon>Achlyaceae</taxon>
        <taxon>Achlya</taxon>
    </lineage>
</organism>
<dbReference type="Proteomes" id="UP000243579">
    <property type="component" value="Unassembled WGS sequence"/>
</dbReference>
<dbReference type="SUPFAM" id="SSF49899">
    <property type="entry name" value="Concanavalin A-like lectins/glucanases"/>
    <property type="match status" value="1"/>
</dbReference>
<evidence type="ECO:0000256" key="3">
    <source>
        <dbReference type="PROSITE-ProRule" id="PRU01379"/>
    </source>
</evidence>
<dbReference type="GO" id="GO:0008270">
    <property type="term" value="F:zinc ion binding"/>
    <property type="evidence" value="ECO:0007669"/>
    <property type="project" value="InterPro"/>
</dbReference>
<gene>
    <name evidence="9" type="ORF">ACHHYP_03614</name>
</gene>
<feature type="domain" description="GH16" evidence="7">
    <location>
        <begin position="26"/>
        <end position="241"/>
    </location>
</feature>
<dbReference type="InterPro" id="IPR033810">
    <property type="entry name" value="Carboxypeptidase_T"/>
</dbReference>
<keyword evidence="5" id="KW-0472">Membrane</keyword>
<evidence type="ECO:0000259" key="8">
    <source>
        <dbReference type="PROSITE" id="PS52035"/>
    </source>
</evidence>
<dbReference type="GO" id="GO:0004181">
    <property type="term" value="F:metallocarboxypeptidase activity"/>
    <property type="evidence" value="ECO:0007669"/>
    <property type="project" value="InterPro"/>
</dbReference>
<dbReference type="EMBL" id="JNBR01000032">
    <property type="protein sequence ID" value="OQS00397.1"/>
    <property type="molecule type" value="Genomic_DNA"/>
</dbReference>
<proteinExistence type="inferred from homology"/>
<feature type="chain" id="PRO_5013048626" evidence="6">
    <location>
        <begin position="20"/>
        <end position="845"/>
    </location>
</feature>
<keyword evidence="10" id="KW-1185">Reference proteome</keyword>
<comment type="cofactor">
    <cofactor evidence="1">
        <name>Zn(2+)</name>
        <dbReference type="ChEBI" id="CHEBI:29105"/>
    </cofactor>
</comment>
<keyword evidence="5" id="KW-1133">Transmembrane helix</keyword>
<dbReference type="InterPro" id="IPR013320">
    <property type="entry name" value="ConA-like_dom_sf"/>
</dbReference>
<comment type="caution">
    <text evidence="9">The sequence shown here is derived from an EMBL/GenBank/DDBJ whole genome shotgun (WGS) entry which is preliminary data.</text>
</comment>
<evidence type="ECO:0000256" key="6">
    <source>
        <dbReference type="SAM" id="SignalP"/>
    </source>
</evidence>
<keyword evidence="5" id="KW-0812">Transmembrane</keyword>
<evidence type="ECO:0000256" key="1">
    <source>
        <dbReference type="ARBA" id="ARBA00001947"/>
    </source>
</evidence>
<dbReference type="Gene3D" id="2.60.120.200">
    <property type="match status" value="1"/>
</dbReference>
<dbReference type="OrthoDB" id="3626597at2759"/>
<dbReference type="AlphaFoldDB" id="A0A1V9ZQY9"/>
<feature type="region of interest" description="Disordered" evidence="4">
    <location>
        <begin position="799"/>
        <end position="845"/>
    </location>
</feature>
<evidence type="ECO:0000256" key="2">
    <source>
        <dbReference type="ARBA" id="ARBA00005988"/>
    </source>
</evidence>
<dbReference type="PROSITE" id="PS51762">
    <property type="entry name" value="GH16_2"/>
    <property type="match status" value="1"/>
</dbReference>
<accession>A0A1V9ZQY9</accession>
<feature type="active site" description="Proton donor/acceptor" evidence="3">
    <location>
        <position position="551"/>
    </location>
</feature>
<keyword evidence="6" id="KW-0732">Signal</keyword>
<dbReference type="PANTHER" id="PTHR11705">
    <property type="entry name" value="PROTEASE FAMILY M14 CARBOXYPEPTIDASE A,B"/>
    <property type="match status" value="1"/>
</dbReference>
<dbReference type="InterPro" id="IPR000757">
    <property type="entry name" value="Beta-glucanase-like"/>
</dbReference>
<dbReference type="PROSITE" id="PS52035">
    <property type="entry name" value="PEPTIDASE_M14"/>
    <property type="match status" value="1"/>
</dbReference>
<dbReference type="SMART" id="SM00631">
    <property type="entry name" value="Zn_pept"/>
    <property type="match status" value="1"/>
</dbReference>
<reference evidence="9 10" key="1">
    <citation type="journal article" date="2014" name="Genome Biol. Evol.">
        <title>The secreted proteins of Achlya hypogyna and Thraustotheca clavata identify the ancestral oomycete secretome and reveal gene acquisitions by horizontal gene transfer.</title>
        <authorList>
            <person name="Misner I."/>
            <person name="Blouin N."/>
            <person name="Leonard G."/>
            <person name="Richards T.A."/>
            <person name="Lane C.E."/>
        </authorList>
    </citation>
    <scope>NUCLEOTIDE SEQUENCE [LARGE SCALE GENOMIC DNA]</scope>
    <source>
        <strain evidence="9 10">ATCC 48635</strain>
    </source>
</reference>
<feature type="signal peptide" evidence="6">
    <location>
        <begin position="1"/>
        <end position="19"/>
    </location>
</feature>
<dbReference type="PRINTS" id="PR00765">
    <property type="entry name" value="CRBOXYPTASEA"/>
</dbReference>
<dbReference type="Gene3D" id="3.40.630.10">
    <property type="entry name" value="Zn peptidases"/>
    <property type="match status" value="1"/>
</dbReference>
<dbReference type="GO" id="GO:0004553">
    <property type="term" value="F:hydrolase activity, hydrolyzing O-glycosyl compounds"/>
    <property type="evidence" value="ECO:0007669"/>
    <property type="project" value="InterPro"/>
</dbReference>
<dbReference type="SUPFAM" id="SSF53187">
    <property type="entry name" value="Zn-dependent exopeptidases"/>
    <property type="match status" value="1"/>
</dbReference>
<feature type="transmembrane region" description="Helical" evidence="5">
    <location>
        <begin position="768"/>
        <end position="789"/>
    </location>
</feature>
<dbReference type="InterPro" id="IPR000834">
    <property type="entry name" value="Peptidase_M14"/>
</dbReference>
<sequence>MMALLRLLGLACALASVLATSNRTTYEVSGTPGTGECTWKRTWSAPLLKYKTTDAPPFAASHVSASTEALSLEANVLDGVVVSGSAMFDIPRENISSSGKLVVEARLAKGLGLRPLVKLIKSKDDIHREVIVLSGVGEQPDGLQTRWPHAGAPSSSQLHMKAFPCIDDLTTDMHAFQVTWDDGWFRWFVDDVFYLEQHRTSFFAMTAGYTYSVRVELGYDNATATANMTLDAAMVVGAISLFKQTSEHCTPSTLNPSDCSNYITRAILPTVPVGSMRGALSFAEVLEYLDAVPERLRAFPYLFKRMTIGRSVEGRPLEALCLGQCQSLQGAPPQTLYTGMHHSRENLVYFLEYLLLGFHQRDPTTLHLLLTRQLWFVLVVNPDGYVYNEKHFETLHGENPGYAGQRKNRRPAVCRTAADSGVDLNRNYDVCFTQDDIGSNPNACAEDFRGAAPFSEPETQAIRALVANHSFATALNYHSFGRYINIPFACQPKGEPAEPRMAVFNAIAKEMAKFNQFEYGQSWKKSDLYSVNGETSDWMWSAHGIFAMSPETGPSFDFQDTDGFWPTKAALVHEICDELLYTNFHAARIAGPIYVVALQGWENDDDYLTLSLELSNIGLASAAVTEVLGSVFLNGSVASGVLPVPLPGLTGDRSPRAVVLDIPKPTASEAAPTAVYVLLRDAHACHLYRVSLGKKSDEFALWEPLSLPRSATMMCDGLDSVVNVAETPELNGVTSKDAYSGNVTLAKDLGPAIVWSPHAEPLMENKSFLLVALLVLLGMVVGLMALRHFKALESGKRKHDESYEMVASADPEQSEEDAMRELGLDDDELLGRPRPRSPTNGGREV</sequence>
<evidence type="ECO:0000256" key="5">
    <source>
        <dbReference type="SAM" id="Phobius"/>
    </source>
</evidence>
<feature type="domain" description="Peptidase M14" evidence="8">
    <location>
        <begin position="278"/>
        <end position="574"/>
    </location>
</feature>
<dbReference type="Pfam" id="PF00722">
    <property type="entry name" value="Glyco_hydro_16"/>
    <property type="match status" value="1"/>
</dbReference>